<dbReference type="RefSeq" id="WP_205118678.1">
    <property type="nucleotide sequence ID" value="NZ_JAFBCM010000001.1"/>
</dbReference>
<feature type="domain" description="HTH cro/C1-type" evidence="1">
    <location>
        <begin position="11"/>
        <end position="66"/>
    </location>
</feature>
<dbReference type="Gene3D" id="3.40.50.300">
    <property type="entry name" value="P-loop containing nucleotide triphosphate hydrolases"/>
    <property type="match status" value="1"/>
</dbReference>
<dbReference type="SUPFAM" id="SSF48452">
    <property type="entry name" value="TPR-like"/>
    <property type="match status" value="2"/>
</dbReference>
<dbReference type="CDD" id="cd00093">
    <property type="entry name" value="HTH_XRE"/>
    <property type="match status" value="1"/>
</dbReference>
<reference evidence="3" key="1">
    <citation type="journal article" date="2019" name="Int. J. Syst. Evol. Microbiol.">
        <title>The Global Catalogue of Microorganisms (GCM) 10K type strain sequencing project: providing services to taxonomists for standard genome sequencing and annotation.</title>
        <authorList>
            <consortium name="The Broad Institute Genomics Platform"/>
            <consortium name="The Broad Institute Genome Sequencing Center for Infectious Disease"/>
            <person name="Wu L."/>
            <person name="Ma J."/>
        </authorList>
    </citation>
    <scope>NUCLEOTIDE SEQUENCE [LARGE SCALE GENOMIC DNA]</scope>
    <source>
        <strain evidence="3">CGMCC 4.7241</strain>
    </source>
</reference>
<protein>
    <submittedName>
        <fullName evidence="2">ATP-binding protein</fullName>
    </submittedName>
</protein>
<keyword evidence="2" id="KW-0547">Nucleotide-binding</keyword>
<evidence type="ECO:0000313" key="2">
    <source>
        <dbReference type="EMBL" id="MFC3762382.1"/>
    </source>
</evidence>
<dbReference type="SUPFAM" id="SSF47413">
    <property type="entry name" value="lambda repressor-like DNA-binding domains"/>
    <property type="match status" value="1"/>
</dbReference>
<dbReference type="EMBL" id="JBHRZH010000015">
    <property type="protein sequence ID" value="MFC3762382.1"/>
    <property type="molecule type" value="Genomic_DNA"/>
</dbReference>
<dbReference type="InterPro" id="IPR011990">
    <property type="entry name" value="TPR-like_helical_dom_sf"/>
</dbReference>
<comment type="caution">
    <text evidence="2">The sequence shown here is derived from an EMBL/GenBank/DDBJ whole genome shotgun (WGS) entry which is preliminary data.</text>
</comment>
<sequence>MTDDQGFGALLRRLRLAAGLTQEALAERAGVSAKAISDLERDPSRTPRLDTVTLLADALGAGTDGRSELLAAARPSPASPPEQVRPTTPVIRALPRPLTPLIGRAGVANGVTELVRRGAQLVTLTGPGGVGKTRLAIEVATRLRDDFPDNVVMVDLSPIRDPGLVLSAISQRLGVDQREGASLNRRLREAVTGRRTLLVLDNFEQLVDARLDLLELVEACPELFLVVTSRMALRVRGEREYRVAPLAVPDRADSAEVSAVAPAVELFVDRVRAMGVELDLADPRTALTVAEICRRLEGLPLAIELASSRVPLLPPAALLERLETRLPLLAGGLHDLPARQQTMRDAIDWSYELLEPAEQAVLRRICAFQGGCTLEAAEAVCGGVDLLDIVSELAHKSLLTMNEEGPNGELRIRSLQVICEFGRERLLAEGETATVSRRHAAYFRDLADQVYVVYGGQAGTAVYAQLELEHDNFRAALRWAKSDGDVGTAIALAGALWKFLYDRGDLAEGKAHLVEAFAMPGVETVAPAVRLRALTGVAMHSMELGAYDDAAAACAEGVALARDAGNEHWLVVILHVLGVLERLRDNYEASTAALTEAYSRADARGDLVYARLAWAGLAWTKYASGHLGEAAELADRGVVSMRDLGDRPGLGGVLLIATIVACYRGRYEQAEAYGAEGIALARGLGDTGRLAELLRIVGMVAHYAGDEARADRLHEEALSLVRGRVDELGVAESLQHLGIMALDRGDHDRAWSVLDESLGIVQRYGEQWGIAVTTSLLGQLEVARGRHRRAAELFATSAQIHASIGNPVHLPWPIQGLAQLAAARGAYELAARLVGLREALLARTGLNLPPLARERYEASVSAVEEALGKQAYAAAVGSMRELGIADLAAETVRAARAMLA</sequence>
<dbReference type="Proteomes" id="UP001595699">
    <property type="component" value="Unassembled WGS sequence"/>
</dbReference>
<dbReference type="InterPro" id="IPR001387">
    <property type="entry name" value="Cro/C1-type_HTH"/>
</dbReference>
<evidence type="ECO:0000259" key="1">
    <source>
        <dbReference type="PROSITE" id="PS50943"/>
    </source>
</evidence>
<proteinExistence type="predicted"/>
<keyword evidence="3" id="KW-1185">Reference proteome</keyword>
<organism evidence="2 3">
    <name type="scientific">Tenggerimyces flavus</name>
    <dbReference type="NCBI Taxonomy" id="1708749"/>
    <lineage>
        <taxon>Bacteria</taxon>
        <taxon>Bacillati</taxon>
        <taxon>Actinomycetota</taxon>
        <taxon>Actinomycetes</taxon>
        <taxon>Propionibacteriales</taxon>
        <taxon>Nocardioidaceae</taxon>
        <taxon>Tenggerimyces</taxon>
    </lineage>
</organism>
<dbReference type="InterPro" id="IPR027417">
    <property type="entry name" value="P-loop_NTPase"/>
</dbReference>
<dbReference type="InterPro" id="IPR010982">
    <property type="entry name" value="Lambda_DNA-bd_dom_sf"/>
</dbReference>
<evidence type="ECO:0000313" key="3">
    <source>
        <dbReference type="Proteomes" id="UP001595699"/>
    </source>
</evidence>
<accession>A0ABV7YBT4</accession>
<dbReference type="Gene3D" id="1.10.260.40">
    <property type="entry name" value="lambda repressor-like DNA-binding domains"/>
    <property type="match status" value="1"/>
</dbReference>
<dbReference type="PRINTS" id="PR00364">
    <property type="entry name" value="DISEASERSIST"/>
</dbReference>
<dbReference type="Gene3D" id="1.25.40.10">
    <property type="entry name" value="Tetratricopeptide repeat domain"/>
    <property type="match status" value="2"/>
</dbReference>
<dbReference type="SMART" id="SM00530">
    <property type="entry name" value="HTH_XRE"/>
    <property type="match status" value="1"/>
</dbReference>
<dbReference type="PANTHER" id="PTHR47691:SF3">
    <property type="entry name" value="HTH-TYPE TRANSCRIPTIONAL REGULATOR RV0890C-RELATED"/>
    <property type="match status" value="1"/>
</dbReference>
<dbReference type="InterPro" id="IPR049945">
    <property type="entry name" value="AAA_22"/>
</dbReference>
<dbReference type="Pfam" id="PF13401">
    <property type="entry name" value="AAA_22"/>
    <property type="match status" value="1"/>
</dbReference>
<gene>
    <name evidence="2" type="ORF">ACFOUW_16190</name>
</gene>
<keyword evidence="2" id="KW-0067">ATP-binding</keyword>
<dbReference type="GO" id="GO:0005524">
    <property type="term" value="F:ATP binding"/>
    <property type="evidence" value="ECO:0007669"/>
    <property type="project" value="UniProtKB-KW"/>
</dbReference>
<name>A0ABV7YBT4_9ACTN</name>
<dbReference type="PANTHER" id="PTHR47691">
    <property type="entry name" value="REGULATOR-RELATED"/>
    <property type="match status" value="1"/>
</dbReference>
<dbReference type="PROSITE" id="PS50943">
    <property type="entry name" value="HTH_CROC1"/>
    <property type="match status" value="1"/>
</dbReference>
<dbReference type="SUPFAM" id="SSF52540">
    <property type="entry name" value="P-loop containing nucleoside triphosphate hydrolases"/>
    <property type="match status" value="1"/>
</dbReference>
<dbReference type="Pfam" id="PF01381">
    <property type="entry name" value="HTH_3"/>
    <property type="match status" value="1"/>
</dbReference>